<sequence length="89" mass="9590">MPRIRTALSGAIEARVTGRTSDGRDIIVLQPQLRKSDRACRRADNRTDSRTDNRPDLECLYMSARPAAPGVAASAELGAEVEPTVPASL</sequence>
<dbReference type="EMBL" id="CAJZAG010000005">
    <property type="protein sequence ID" value="CAG9173245.1"/>
    <property type="molecule type" value="Genomic_DNA"/>
</dbReference>
<gene>
    <name evidence="1" type="ORF">LMG32289_02808</name>
</gene>
<evidence type="ECO:0000313" key="2">
    <source>
        <dbReference type="Proteomes" id="UP000706525"/>
    </source>
</evidence>
<reference evidence="1 2" key="1">
    <citation type="submission" date="2021-08" db="EMBL/GenBank/DDBJ databases">
        <authorList>
            <person name="Peeters C."/>
        </authorList>
    </citation>
    <scope>NUCLEOTIDE SEQUENCE [LARGE SCALE GENOMIC DNA]</scope>
    <source>
        <strain evidence="1 2">LMG 32289</strain>
    </source>
</reference>
<proteinExistence type="predicted"/>
<evidence type="ECO:0000313" key="1">
    <source>
        <dbReference type="EMBL" id="CAG9173245.1"/>
    </source>
</evidence>
<name>A0ABN7YM12_9BURK</name>
<organism evidence="1 2">
    <name type="scientific">Cupriavidus pampae</name>
    <dbReference type="NCBI Taxonomy" id="659251"/>
    <lineage>
        <taxon>Bacteria</taxon>
        <taxon>Pseudomonadati</taxon>
        <taxon>Pseudomonadota</taxon>
        <taxon>Betaproteobacteria</taxon>
        <taxon>Burkholderiales</taxon>
        <taxon>Burkholderiaceae</taxon>
        <taxon>Cupriavidus</taxon>
    </lineage>
</organism>
<protein>
    <submittedName>
        <fullName evidence="1">Uncharacterized protein</fullName>
    </submittedName>
</protein>
<accession>A0ABN7YM12</accession>
<keyword evidence="2" id="KW-1185">Reference proteome</keyword>
<comment type="caution">
    <text evidence="1">The sequence shown here is derived from an EMBL/GenBank/DDBJ whole genome shotgun (WGS) entry which is preliminary data.</text>
</comment>
<dbReference type="Proteomes" id="UP000706525">
    <property type="component" value="Unassembled WGS sequence"/>
</dbReference>